<evidence type="ECO:0000313" key="1">
    <source>
        <dbReference type="EMBL" id="GFC82009.1"/>
    </source>
</evidence>
<dbReference type="AlphaFoldDB" id="A0A699R3J3"/>
<comment type="caution">
    <text evidence="1">The sequence shown here is derived from an EMBL/GenBank/DDBJ whole genome shotgun (WGS) entry which is preliminary data.</text>
</comment>
<feature type="non-terminal residue" evidence="1">
    <location>
        <position position="126"/>
    </location>
</feature>
<sequence length="126" mass="13501">ESHNLAFVSSTPTDSTNDSVSAVVNVSTVGTKLSASTLPNVNSLSNAVIYSFFASQSSSPQLDNEDLKQIDCDGIGTYDWSYQAEEEPTNFAHMAFTSSSSNSSSDNETGLESVEARLLVYKQNES</sequence>
<protein>
    <submittedName>
        <fullName evidence="1">Uncharacterized protein</fullName>
    </submittedName>
</protein>
<dbReference type="EMBL" id="BKCJ011082335">
    <property type="protein sequence ID" value="GFC82009.1"/>
    <property type="molecule type" value="Genomic_DNA"/>
</dbReference>
<accession>A0A699R3J3</accession>
<name>A0A699R3J3_TANCI</name>
<feature type="non-terminal residue" evidence="1">
    <location>
        <position position="1"/>
    </location>
</feature>
<gene>
    <name evidence="1" type="ORF">Tci_853979</name>
</gene>
<organism evidence="1">
    <name type="scientific">Tanacetum cinerariifolium</name>
    <name type="common">Dalmatian daisy</name>
    <name type="synonym">Chrysanthemum cinerariifolium</name>
    <dbReference type="NCBI Taxonomy" id="118510"/>
    <lineage>
        <taxon>Eukaryota</taxon>
        <taxon>Viridiplantae</taxon>
        <taxon>Streptophyta</taxon>
        <taxon>Embryophyta</taxon>
        <taxon>Tracheophyta</taxon>
        <taxon>Spermatophyta</taxon>
        <taxon>Magnoliopsida</taxon>
        <taxon>eudicotyledons</taxon>
        <taxon>Gunneridae</taxon>
        <taxon>Pentapetalae</taxon>
        <taxon>asterids</taxon>
        <taxon>campanulids</taxon>
        <taxon>Asterales</taxon>
        <taxon>Asteraceae</taxon>
        <taxon>Asteroideae</taxon>
        <taxon>Anthemideae</taxon>
        <taxon>Anthemidinae</taxon>
        <taxon>Tanacetum</taxon>
    </lineage>
</organism>
<reference evidence="1" key="1">
    <citation type="journal article" date="2019" name="Sci. Rep.">
        <title>Draft genome of Tanacetum cinerariifolium, the natural source of mosquito coil.</title>
        <authorList>
            <person name="Yamashiro T."/>
            <person name="Shiraishi A."/>
            <person name="Satake H."/>
            <person name="Nakayama K."/>
        </authorList>
    </citation>
    <scope>NUCLEOTIDE SEQUENCE</scope>
</reference>
<proteinExistence type="predicted"/>